<dbReference type="InterPro" id="IPR018000">
    <property type="entry name" value="Neurotransmitter_ion_chnl_CS"/>
</dbReference>
<keyword evidence="4 5" id="KW-0472">Membrane</keyword>
<evidence type="ECO:0000256" key="6">
    <source>
        <dbReference type="SAM" id="SignalP"/>
    </source>
</evidence>
<dbReference type="Gene3D" id="1.20.58.390">
    <property type="entry name" value="Neurotransmitter-gated ion-channel transmembrane domain"/>
    <property type="match status" value="1"/>
</dbReference>
<dbReference type="SUPFAM" id="SSF63712">
    <property type="entry name" value="Nicotinic receptor ligand binding domain-like"/>
    <property type="match status" value="1"/>
</dbReference>
<dbReference type="PROSITE" id="PS00236">
    <property type="entry name" value="NEUROTR_ION_CHANNEL"/>
    <property type="match status" value="1"/>
</dbReference>
<dbReference type="InterPro" id="IPR006202">
    <property type="entry name" value="Neur_chan_lig-bd"/>
</dbReference>
<proteinExistence type="predicted"/>
<dbReference type="InterPro" id="IPR036734">
    <property type="entry name" value="Neur_chan_lig-bd_sf"/>
</dbReference>
<feature type="transmembrane region" description="Helical" evidence="5">
    <location>
        <begin position="155"/>
        <end position="176"/>
    </location>
</feature>
<dbReference type="EMBL" id="CAJPWZ010001027">
    <property type="protein sequence ID" value="CAG2205651.1"/>
    <property type="molecule type" value="Genomic_DNA"/>
</dbReference>
<keyword evidence="10" id="KW-1185">Reference proteome</keyword>
<keyword evidence="3 5" id="KW-1133">Transmembrane helix</keyword>
<dbReference type="InterPro" id="IPR006029">
    <property type="entry name" value="Neurotrans-gated_channel_TM"/>
</dbReference>
<dbReference type="InterPro" id="IPR036719">
    <property type="entry name" value="Neuro-gated_channel_TM_sf"/>
</dbReference>
<dbReference type="Pfam" id="PF02932">
    <property type="entry name" value="Neur_chan_memb"/>
    <property type="match status" value="1"/>
</dbReference>
<name>A0A8S3RGU9_MYTED</name>
<dbReference type="GO" id="GO:0005230">
    <property type="term" value="F:extracellular ligand-gated monoatomic ion channel activity"/>
    <property type="evidence" value="ECO:0007669"/>
    <property type="project" value="InterPro"/>
</dbReference>
<dbReference type="Pfam" id="PF02931">
    <property type="entry name" value="Neur_chan_LBD"/>
    <property type="match status" value="1"/>
</dbReference>
<feature type="chain" id="PRO_5035859190" description="Neurotransmitter-gated ion-channel ligand-binding domain-containing protein" evidence="6">
    <location>
        <begin position="20"/>
        <end position="189"/>
    </location>
</feature>
<feature type="transmembrane region" description="Helical" evidence="5">
    <location>
        <begin position="96"/>
        <end position="119"/>
    </location>
</feature>
<evidence type="ECO:0000256" key="5">
    <source>
        <dbReference type="SAM" id="Phobius"/>
    </source>
</evidence>
<evidence type="ECO:0008006" key="11">
    <source>
        <dbReference type="Google" id="ProtNLM"/>
    </source>
</evidence>
<dbReference type="Proteomes" id="UP000683360">
    <property type="component" value="Unassembled WGS sequence"/>
</dbReference>
<dbReference type="SUPFAM" id="SSF90112">
    <property type="entry name" value="Neurotransmitter-gated ion-channel transmembrane pore"/>
    <property type="match status" value="1"/>
</dbReference>
<feature type="domain" description="Neurotransmitter-gated ion-channel ligand-binding" evidence="7">
    <location>
        <begin position="2"/>
        <end position="54"/>
    </location>
</feature>
<dbReference type="Gene3D" id="2.70.170.10">
    <property type="entry name" value="Neurotransmitter-gated ion-channel ligand-binding domain"/>
    <property type="match status" value="1"/>
</dbReference>
<evidence type="ECO:0000256" key="4">
    <source>
        <dbReference type="ARBA" id="ARBA00023136"/>
    </source>
</evidence>
<dbReference type="GO" id="GO:0004888">
    <property type="term" value="F:transmembrane signaling receptor activity"/>
    <property type="evidence" value="ECO:0007669"/>
    <property type="project" value="InterPro"/>
</dbReference>
<comment type="subcellular location">
    <subcellularLocation>
        <location evidence="1">Membrane</location>
        <topology evidence="1">Multi-pass membrane protein</topology>
    </subcellularLocation>
</comment>
<feature type="domain" description="Neurotransmitter-gated ion-channel transmembrane" evidence="8">
    <location>
        <begin position="100"/>
        <end position="181"/>
    </location>
</feature>
<evidence type="ECO:0000313" key="10">
    <source>
        <dbReference type="Proteomes" id="UP000683360"/>
    </source>
</evidence>
<dbReference type="CDD" id="cd19051">
    <property type="entry name" value="LGIC_TM_cation"/>
    <property type="match status" value="1"/>
</dbReference>
<protein>
    <recommendedName>
        <fullName evidence="11">Neurotransmitter-gated ion-channel ligand-binding domain-containing protein</fullName>
    </recommendedName>
</protein>
<dbReference type="InterPro" id="IPR006201">
    <property type="entry name" value="Neur_channel"/>
</dbReference>
<feature type="transmembrane region" description="Helical" evidence="5">
    <location>
        <begin position="125"/>
        <end position="143"/>
    </location>
</feature>
<keyword evidence="2 5" id="KW-0812">Transmembrane</keyword>
<reference evidence="9" key="1">
    <citation type="submission" date="2021-03" db="EMBL/GenBank/DDBJ databases">
        <authorList>
            <person name="Bekaert M."/>
        </authorList>
    </citation>
    <scope>NUCLEOTIDE SEQUENCE</scope>
</reference>
<keyword evidence="6" id="KW-0732">Signal</keyword>
<sequence length="189" mass="21475">MVWKQIAVLSTLCFVDVFLFPFDRHACKLQLASFDFRTSSIFLGFLETPYEGTQHSQGDWRIVTTNRYDFVSTGEDQEFNIGLNFIISVERYPGHYIMIIIVPTVLIVVLTFVTFFLPLKSGVRIGYILTVVLAMVVLLTLFADTMPTSSQYPSILGKVSVIIDMFVHSLISSVYLKEIHNSLPYDLLS</sequence>
<evidence type="ECO:0000256" key="3">
    <source>
        <dbReference type="ARBA" id="ARBA00022989"/>
    </source>
</evidence>
<dbReference type="PANTHER" id="PTHR18945">
    <property type="entry name" value="NEUROTRANSMITTER GATED ION CHANNEL"/>
    <property type="match status" value="1"/>
</dbReference>
<dbReference type="GO" id="GO:0016020">
    <property type="term" value="C:membrane"/>
    <property type="evidence" value="ECO:0007669"/>
    <property type="project" value="UniProtKB-SubCell"/>
</dbReference>
<feature type="signal peptide" evidence="6">
    <location>
        <begin position="1"/>
        <end position="19"/>
    </location>
</feature>
<gene>
    <name evidence="9" type="ORF">MEDL_20011</name>
</gene>
<evidence type="ECO:0000259" key="7">
    <source>
        <dbReference type="Pfam" id="PF02931"/>
    </source>
</evidence>
<evidence type="ECO:0000256" key="1">
    <source>
        <dbReference type="ARBA" id="ARBA00004141"/>
    </source>
</evidence>
<comment type="caution">
    <text evidence="9">The sequence shown here is derived from an EMBL/GenBank/DDBJ whole genome shotgun (WGS) entry which is preliminary data.</text>
</comment>
<dbReference type="InterPro" id="IPR038050">
    <property type="entry name" value="Neuro_actylchol_rec"/>
</dbReference>
<accession>A0A8S3RGU9</accession>
<dbReference type="OrthoDB" id="6097796at2759"/>
<evidence type="ECO:0000256" key="2">
    <source>
        <dbReference type="ARBA" id="ARBA00022692"/>
    </source>
</evidence>
<evidence type="ECO:0000259" key="8">
    <source>
        <dbReference type="Pfam" id="PF02932"/>
    </source>
</evidence>
<evidence type="ECO:0000313" key="9">
    <source>
        <dbReference type="EMBL" id="CAG2205651.1"/>
    </source>
</evidence>
<dbReference type="AlphaFoldDB" id="A0A8S3RGU9"/>
<organism evidence="9 10">
    <name type="scientific">Mytilus edulis</name>
    <name type="common">Blue mussel</name>
    <dbReference type="NCBI Taxonomy" id="6550"/>
    <lineage>
        <taxon>Eukaryota</taxon>
        <taxon>Metazoa</taxon>
        <taxon>Spiralia</taxon>
        <taxon>Lophotrochozoa</taxon>
        <taxon>Mollusca</taxon>
        <taxon>Bivalvia</taxon>
        <taxon>Autobranchia</taxon>
        <taxon>Pteriomorphia</taxon>
        <taxon>Mytilida</taxon>
        <taxon>Mytiloidea</taxon>
        <taxon>Mytilidae</taxon>
        <taxon>Mytilinae</taxon>
        <taxon>Mytilus</taxon>
    </lineage>
</organism>